<reference evidence="2" key="1">
    <citation type="submission" date="2021-02" db="EMBL/GenBank/DDBJ databases">
        <authorList>
            <person name="Dougan E. K."/>
            <person name="Rhodes N."/>
            <person name="Thang M."/>
            <person name="Chan C."/>
        </authorList>
    </citation>
    <scope>NUCLEOTIDE SEQUENCE</scope>
</reference>
<name>A0A813GPN3_POLGL</name>
<dbReference type="AlphaFoldDB" id="A0A813GPN3"/>
<proteinExistence type="predicted"/>
<feature type="compositionally biased region" description="Low complexity" evidence="1">
    <location>
        <begin position="95"/>
        <end position="104"/>
    </location>
</feature>
<keyword evidence="3" id="KW-1185">Reference proteome</keyword>
<feature type="region of interest" description="Disordered" evidence="1">
    <location>
        <begin position="95"/>
        <end position="129"/>
    </location>
</feature>
<gene>
    <name evidence="2" type="ORF">PGLA1383_LOCUS43837</name>
</gene>
<accession>A0A813GPN3</accession>
<dbReference type="EMBL" id="CAJNNV010029081">
    <property type="protein sequence ID" value="CAE8626962.1"/>
    <property type="molecule type" value="Genomic_DNA"/>
</dbReference>
<organism evidence="2 3">
    <name type="scientific">Polarella glacialis</name>
    <name type="common">Dinoflagellate</name>
    <dbReference type="NCBI Taxonomy" id="89957"/>
    <lineage>
        <taxon>Eukaryota</taxon>
        <taxon>Sar</taxon>
        <taxon>Alveolata</taxon>
        <taxon>Dinophyceae</taxon>
        <taxon>Suessiales</taxon>
        <taxon>Suessiaceae</taxon>
        <taxon>Polarella</taxon>
    </lineage>
</organism>
<feature type="non-terminal residue" evidence="2">
    <location>
        <position position="219"/>
    </location>
</feature>
<sequence length="219" mass="23150">PANSVLQWAKMDLCLAVLRKISPSDQRTDSPPPHDLALSLLAAACARCGAGRIDLARRLFAWMRVRQLGAATHPQSTSVFFERFVQLCAASASGAATPQASPAGPEDRSSGAGGDEPQPKVRSSSQLSVLSSQMSADDQAESLLLEDIAARPRLQLPLVGGACRATLSYSGLCPHCEGRISMSEVFGQWARLGSEETGLASCSQCRRSSGVKLRAEAVQ</sequence>
<feature type="non-terminal residue" evidence="2">
    <location>
        <position position="1"/>
    </location>
</feature>
<evidence type="ECO:0000256" key="1">
    <source>
        <dbReference type="SAM" id="MobiDB-lite"/>
    </source>
</evidence>
<dbReference type="Proteomes" id="UP000654075">
    <property type="component" value="Unassembled WGS sequence"/>
</dbReference>
<protein>
    <submittedName>
        <fullName evidence="2">Uncharacterized protein</fullName>
    </submittedName>
</protein>
<comment type="caution">
    <text evidence="2">The sequence shown here is derived from an EMBL/GenBank/DDBJ whole genome shotgun (WGS) entry which is preliminary data.</text>
</comment>
<evidence type="ECO:0000313" key="2">
    <source>
        <dbReference type="EMBL" id="CAE8626962.1"/>
    </source>
</evidence>
<evidence type="ECO:0000313" key="3">
    <source>
        <dbReference type="Proteomes" id="UP000654075"/>
    </source>
</evidence>